<organism evidence="2 3">
    <name type="scientific">Streptomyces lasiicapitis</name>
    <dbReference type="NCBI Taxonomy" id="1923961"/>
    <lineage>
        <taxon>Bacteria</taxon>
        <taxon>Bacillati</taxon>
        <taxon>Actinomycetota</taxon>
        <taxon>Actinomycetes</taxon>
        <taxon>Kitasatosporales</taxon>
        <taxon>Streptomycetaceae</taxon>
        <taxon>Streptomyces</taxon>
    </lineage>
</organism>
<protein>
    <submittedName>
        <fullName evidence="2">Uncharacterized protein</fullName>
    </submittedName>
</protein>
<evidence type="ECO:0000256" key="1">
    <source>
        <dbReference type="SAM" id="MobiDB-lite"/>
    </source>
</evidence>
<name>A0ABQ2LRR8_9ACTN</name>
<dbReference type="Proteomes" id="UP000656881">
    <property type="component" value="Unassembled WGS sequence"/>
</dbReference>
<gene>
    <name evidence="2" type="ORF">GCM10012286_23630</name>
</gene>
<accession>A0ABQ2LRR8</accession>
<evidence type="ECO:0000313" key="3">
    <source>
        <dbReference type="Proteomes" id="UP000656881"/>
    </source>
</evidence>
<sequence>MDSTPNESHCTSTAVAFPVVVAPAARRGRSPSSPHQPPSGPAATTGTGAADASAHGAGPTEPRRAEGHDRASGDAARQVARFLSRFFARDEPDSYPTGSEGGGTCLHLTVDTLPTQAPDPALMASLTGSRSQARRTYVVKPA</sequence>
<feature type="region of interest" description="Disordered" evidence="1">
    <location>
        <begin position="21"/>
        <end position="76"/>
    </location>
</feature>
<evidence type="ECO:0000313" key="2">
    <source>
        <dbReference type="EMBL" id="GGO42332.1"/>
    </source>
</evidence>
<keyword evidence="3" id="KW-1185">Reference proteome</keyword>
<proteinExistence type="predicted"/>
<feature type="compositionally biased region" description="Basic and acidic residues" evidence="1">
    <location>
        <begin position="61"/>
        <end position="72"/>
    </location>
</feature>
<dbReference type="RefSeq" id="WP_381360011.1">
    <property type="nucleotide sequence ID" value="NZ_JBHWBB010000141.1"/>
</dbReference>
<feature type="compositionally biased region" description="Low complexity" evidence="1">
    <location>
        <begin position="41"/>
        <end position="60"/>
    </location>
</feature>
<reference evidence="3" key="1">
    <citation type="journal article" date="2019" name="Int. J. Syst. Evol. Microbiol.">
        <title>The Global Catalogue of Microorganisms (GCM) 10K type strain sequencing project: providing services to taxonomists for standard genome sequencing and annotation.</title>
        <authorList>
            <consortium name="The Broad Institute Genomics Platform"/>
            <consortium name="The Broad Institute Genome Sequencing Center for Infectious Disease"/>
            <person name="Wu L."/>
            <person name="Ma J."/>
        </authorList>
    </citation>
    <scope>NUCLEOTIDE SEQUENCE [LARGE SCALE GENOMIC DNA]</scope>
    <source>
        <strain evidence="3">CGMCC 4.7349</strain>
    </source>
</reference>
<feature type="compositionally biased region" description="Low complexity" evidence="1">
    <location>
        <begin position="21"/>
        <end position="33"/>
    </location>
</feature>
<dbReference type="EMBL" id="BMNG01000004">
    <property type="protein sequence ID" value="GGO42332.1"/>
    <property type="molecule type" value="Genomic_DNA"/>
</dbReference>
<comment type="caution">
    <text evidence="2">The sequence shown here is derived from an EMBL/GenBank/DDBJ whole genome shotgun (WGS) entry which is preliminary data.</text>
</comment>